<evidence type="ECO:0000313" key="6">
    <source>
        <dbReference type="Proteomes" id="UP000037507"/>
    </source>
</evidence>
<dbReference type="Proteomes" id="UP000037507">
    <property type="component" value="Unassembled WGS sequence"/>
</dbReference>
<feature type="compositionally biased region" description="Polar residues" evidence="3">
    <location>
        <begin position="60"/>
        <end position="73"/>
    </location>
</feature>
<comment type="function">
    <text evidence="1">DNA polymerase III is a complex, multichain enzyme responsible for most of the replicative synthesis in bacteria. The epsilon subunit contain the editing function and is a proofreading 3'-5' exonuclease.</text>
</comment>
<dbReference type="CDD" id="cd06127">
    <property type="entry name" value="DEDDh"/>
    <property type="match status" value="1"/>
</dbReference>
<evidence type="ECO:0000313" key="5">
    <source>
        <dbReference type="EMBL" id="PVE43228.1"/>
    </source>
</evidence>
<dbReference type="GO" id="GO:0005829">
    <property type="term" value="C:cytosol"/>
    <property type="evidence" value="ECO:0007669"/>
    <property type="project" value="TreeGrafter"/>
</dbReference>
<gene>
    <name evidence="5" type="ORF">H663_008050</name>
</gene>
<feature type="region of interest" description="Disordered" evidence="3">
    <location>
        <begin position="57"/>
        <end position="91"/>
    </location>
</feature>
<dbReference type="OrthoDB" id="9803913at2"/>
<dbReference type="GO" id="GO:0008408">
    <property type="term" value="F:3'-5' exonuclease activity"/>
    <property type="evidence" value="ECO:0007669"/>
    <property type="project" value="TreeGrafter"/>
</dbReference>
<feature type="domain" description="Exonuclease" evidence="4">
    <location>
        <begin position="122"/>
        <end position="288"/>
    </location>
</feature>
<evidence type="ECO:0000256" key="1">
    <source>
        <dbReference type="ARBA" id="ARBA00025483"/>
    </source>
</evidence>
<dbReference type="RefSeq" id="WP_053174339.1">
    <property type="nucleotide sequence ID" value="NZ_LFYT02000007.1"/>
</dbReference>
<dbReference type="SUPFAM" id="SSF53098">
    <property type="entry name" value="Ribonuclease H-like"/>
    <property type="match status" value="1"/>
</dbReference>
<dbReference type="EMBL" id="LFYT02000007">
    <property type="protein sequence ID" value="PVE43228.1"/>
    <property type="molecule type" value="Genomic_DNA"/>
</dbReference>
<dbReference type="STRING" id="1293045.H663_14650"/>
<dbReference type="SMART" id="SM00479">
    <property type="entry name" value="EXOIII"/>
    <property type="match status" value="1"/>
</dbReference>
<dbReference type="GO" id="GO:0003676">
    <property type="term" value="F:nucleic acid binding"/>
    <property type="evidence" value="ECO:0007669"/>
    <property type="project" value="InterPro"/>
</dbReference>
<evidence type="ECO:0000259" key="4">
    <source>
        <dbReference type="SMART" id="SM00479"/>
    </source>
</evidence>
<organism evidence="5 6">
    <name type="scientific">Limnohabitans planktonicus II-D5</name>
    <dbReference type="NCBI Taxonomy" id="1293045"/>
    <lineage>
        <taxon>Bacteria</taxon>
        <taxon>Pseudomonadati</taxon>
        <taxon>Pseudomonadota</taxon>
        <taxon>Betaproteobacteria</taxon>
        <taxon>Burkholderiales</taxon>
        <taxon>Comamonadaceae</taxon>
        <taxon>Limnohabitans</taxon>
    </lineage>
</organism>
<dbReference type="Pfam" id="PF00929">
    <property type="entry name" value="RNase_T"/>
    <property type="match status" value="1"/>
</dbReference>
<protein>
    <submittedName>
        <fullName evidence="5">DNA polymerase III subunit epsilon</fullName>
    </submittedName>
</protein>
<evidence type="ECO:0000256" key="2">
    <source>
        <dbReference type="ARBA" id="ARBA00026073"/>
    </source>
</evidence>
<dbReference type="InterPro" id="IPR036397">
    <property type="entry name" value="RNaseH_sf"/>
</dbReference>
<evidence type="ECO:0000256" key="3">
    <source>
        <dbReference type="SAM" id="MobiDB-lite"/>
    </source>
</evidence>
<name>A0A2T7UF39_9BURK</name>
<feature type="region of interest" description="Disordered" evidence="3">
    <location>
        <begin position="1"/>
        <end position="29"/>
    </location>
</feature>
<accession>A0A2T7UF39</accession>
<dbReference type="PANTHER" id="PTHR30231:SF37">
    <property type="entry name" value="EXODEOXYRIBONUCLEASE 10"/>
    <property type="match status" value="1"/>
</dbReference>
<dbReference type="FunFam" id="3.30.420.10:FF:000045">
    <property type="entry name" value="3'-5' exonuclease DinG"/>
    <property type="match status" value="1"/>
</dbReference>
<keyword evidence="6" id="KW-1185">Reference proteome</keyword>
<dbReference type="GO" id="GO:0045004">
    <property type="term" value="P:DNA replication proofreading"/>
    <property type="evidence" value="ECO:0007669"/>
    <property type="project" value="TreeGrafter"/>
</dbReference>
<dbReference type="InterPro" id="IPR013520">
    <property type="entry name" value="Ribonucl_H"/>
</dbReference>
<dbReference type="InterPro" id="IPR012337">
    <property type="entry name" value="RNaseH-like_sf"/>
</dbReference>
<dbReference type="AlphaFoldDB" id="A0A2T7UF39"/>
<dbReference type="PANTHER" id="PTHR30231">
    <property type="entry name" value="DNA POLYMERASE III SUBUNIT EPSILON"/>
    <property type="match status" value="1"/>
</dbReference>
<sequence>MNKTDQMSFFGFEPGGVDRPKKAGRPRMAKPVAVSPAAALPMVVPVSPALANAHALADTPTASSQNPAQAPSNLPSPPESPHASADPEAMAQALAQHPDFRVLRRLVPCADYGGLQGQATQRVIVLDTETTGLDSKNEKIIELAMLSVQVDVATGLPVGSVSIYESFEDPGKPIPPAIQDITGIDDTMVQGQRIDDAAVTALVEQADLIVAHNAGFDRPFVEARLPVFARKAWNCSFMGIDWKKEGSGSAKLEFLASERGWFYDAHRAQVDCHALLQVLASPLGDGLTGLSRLLAGAGQTRYKLRATGAPFEAKDKLKARGYRWDGEGRVWWCSLGSDELLDAECTWLRAEVYGQRSARVQLEAMDSLVQFSSRAGRITERAL</sequence>
<proteinExistence type="predicted"/>
<comment type="subunit">
    <text evidence="2">DNA polymerase III contains a core (composed of alpha, epsilon and theta chains) that associates with a tau subunit. This core dimerizes to form the POLIII' complex. PolIII' associates with the gamma complex (composed of gamma, delta, delta', psi and chi chains) and with the beta chain to form the complete DNA polymerase III complex.</text>
</comment>
<dbReference type="NCBIfam" id="NF006615">
    <property type="entry name" value="PRK09182.1"/>
    <property type="match status" value="1"/>
</dbReference>
<comment type="caution">
    <text evidence="5">The sequence shown here is derived from an EMBL/GenBank/DDBJ whole genome shotgun (WGS) entry which is preliminary data.</text>
</comment>
<reference evidence="5" key="1">
    <citation type="submission" date="2017-04" db="EMBL/GenBank/DDBJ databases">
        <title>Unexpected and diverse lifestyles within the genus Limnohabitans.</title>
        <authorList>
            <person name="Kasalicky V."/>
            <person name="Mehrshad M."/>
            <person name="Andrei S.-A."/>
            <person name="Salcher M."/>
            <person name="Kratochvilova H."/>
            <person name="Simek K."/>
            <person name="Ghai R."/>
        </authorList>
    </citation>
    <scope>NUCLEOTIDE SEQUENCE [LARGE SCALE GENOMIC DNA]</scope>
    <source>
        <strain evidence="5">II-D5</strain>
    </source>
</reference>
<dbReference type="Gene3D" id="3.30.420.10">
    <property type="entry name" value="Ribonuclease H-like superfamily/Ribonuclease H"/>
    <property type="match status" value="1"/>
</dbReference>